<dbReference type="KEGG" id="llu:AKJ09_00090"/>
<keyword evidence="3" id="KW-1185">Reference proteome</keyword>
<dbReference type="STRING" id="1391654.AKJ09_00022"/>
<accession>A0A0K1PJ51</accession>
<dbReference type="EMBL" id="CP012333">
    <property type="protein sequence ID" value="AKU93358.1"/>
    <property type="molecule type" value="Genomic_DNA"/>
</dbReference>
<gene>
    <name evidence="1" type="ORF">AKJ09_00022</name>
    <name evidence="2" type="ORF">AKJ09_00090</name>
</gene>
<dbReference type="EMBL" id="CP012333">
    <property type="protein sequence ID" value="AKU93426.1"/>
    <property type="molecule type" value="Genomic_DNA"/>
</dbReference>
<organism evidence="2 3">
    <name type="scientific">Labilithrix luteola</name>
    <dbReference type="NCBI Taxonomy" id="1391654"/>
    <lineage>
        <taxon>Bacteria</taxon>
        <taxon>Pseudomonadati</taxon>
        <taxon>Myxococcota</taxon>
        <taxon>Polyangia</taxon>
        <taxon>Polyangiales</taxon>
        <taxon>Labilitrichaceae</taxon>
        <taxon>Labilithrix</taxon>
    </lineage>
</organism>
<protein>
    <submittedName>
        <fullName evidence="2">Uncharacterized protein</fullName>
    </submittedName>
</protein>
<dbReference type="AlphaFoldDB" id="A0A0K1PJ51"/>
<name>A0A0K1PJ51_9BACT</name>
<evidence type="ECO:0000313" key="2">
    <source>
        <dbReference type="EMBL" id="AKU93426.1"/>
    </source>
</evidence>
<evidence type="ECO:0000313" key="3">
    <source>
        <dbReference type="Proteomes" id="UP000064967"/>
    </source>
</evidence>
<reference evidence="2 3" key="1">
    <citation type="submission" date="2015-08" db="EMBL/GenBank/DDBJ databases">
        <authorList>
            <person name="Babu N.S."/>
            <person name="Beckwith C.J."/>
            <person name="Beseler K.G."/>
            <person name="Brison A."/>
            <person name="Carone J.V."/>
            <person name="Caskin T.P."/>
            <person name="Diamond M."/>
            <person name="Durham M.E."/>
            <person name="Foxe J.M."/>
            <person name="Go M."/>
            <person name="Henderson B.A."/>
            <person name="Jones I.B."/>
            <person name="McGettigan J.A."/>
            <person name="Micheletti S.J."/>
            <person name="Nasrallah M.E."/>
            <person name="Ortiz D."/>
            <person name="Piller C.R."/>
            <person name="Privatt S.R."/>
            <person name="Schneider S.L."/>
            <person name="Sharp S."/>
            <person name="Smith T.C."/>
            <person name="Stanton J.D."/>
            <person name="Ullery H.E."/>
            <person name="Wilson R.J."/>
            <person name="Serrano M.G."/>
            <person name="Buck G."/>
            <person name="Lee V."/>
            <person name="Wang Y."/>
            <person name="Carvalho R."/>
            <person name="Voegtly L."/>
            <person name="Shi R."/>
            <person name="Duckworth R."/>
            <person name="Johnson A."/>
            <person name="Loviza R."/>
            <person name="Walstead R."/>
            <person name="Shah Z."/>
            <person name="Kiflezghi M."/>
            <person name="Wade K."/>
            <person name="Ball S.L."/>
            <person name="Bradley K.W."/>
            <person name="Asai D.J."/>
            <person name="Bowman C.A."/>
            <person name="Russell D.A."/>
            <person name="Pope W.H."/>
            <person name="Jacobs-Sera D."/>
            <person name="Hendrix R.W."/>
            <person name="Hatfull G.F."/>
        </authorList>
    </citation>
    <scope>NUCLEOTIDE SEQUENCE [LARGE SCALE GENOMIC DNA]</scope>
    <source>
        <strain evidence="2 3">DSM 27648</strain>
    </source>
</reference>
<dbReference type="Proteomes" id="UP000064967">
    <property type="component" value="Chromosome"/>
</dbReference>
<dbReference type="KEGG" id="llu:AKJ09_00022"/>
<evidence type="ECO:0000313" key="1">
    <source>
        <dbReference type="EMBL" id="AKU93358.1"/>
    </source>
</evidence>
<proteinExistence type="predicted"/>
<sequence>MLCGPCGRNYDRTYERNATMFDALSWAANRARMFERRRRPTPKRSNEHG</sequence>